<evidence type="ECO:0000313" key="1">
    <source>
        <dbReference type="EMBL" id="KAL0189375.1"/>
    </source>
</evidence>
<gene>
    <name evidence="1" type="ORF">M9458_016474</name>
</gene>
<name>A0ABD0QT32_CIRMR</name>
<proteinExistence type="predicted"/>
<dbReference type="EMBL" id="JAMKFB020000007">
    <property type="protein sequence ID" value="KAL0189375.1"/>
    <property type="molecule type" value="Genomic_DNA"/>
</dbReference>
<dbReference type="AlphaFoldDB" id="A0ABD0QT32"/>
<sequence length="71" mass="7810">MSPVVLREETEASPAEVALCLMYTYNQIYTNDPGAVVPAAELPSCTALGQSPETEHIRSTHDNTYVRTKIK</sequence>
<comment type="caution">
    <text evidence="1">The sequence shown here is derived from an EMBL/GenBank/DDBJ whole genome shotgun (WGS) entry which is preliminary data.</text>
</comment>
<reference evidence="1 2" key="1">
    <citation type="submission" date="2024-05" db="EMBL/GenBank/DDBJ databases">
        <title>Genome sequencing and assembly of Indian major carp, Cirrhinus mrigala (Hamilton, 1822).</title>
        <authorList>
            <person name="Mohindra V."/>
            <person name="Chowdhury L.M."/>
            <person name="Lal K."/>
            <person name="Jena J.K."/>
        </authorList>
    </citation>
    <scope>NUCLEOTIDE SEQUENCE [LARGE SCALE GENOMIC DNA]</scope>
    <source>
        <strain evidence="1">CM1030</strain>
        <tissue evidence="1">Blood</tissue>
    </source>
</reference>
<evidence type="ECO:0000313" key="2">
    <source>
        <dbReference type="Proteomes" id="UP001529510"/>
    </source>
</evidence>
<feature type="non-terminal residue" evidence="1">
    <location>
        <position position="71"/>
    </location>
</feature>
<accession>A0ABD0QT32</accession>
<dbReference type="Proteomes" id="UP001529510">
    <property type="component" value="Unassembled WGS sequence"/>
</dbReference>
<keyword evidence="2" id="KW-1185">Reference proteome</keyword>
<organism evidence="1 2">
    <name type="scientific">Cirrhinus mrigala</name>
    <name type="common">Mrigala</name>
    <dbReference type="NCBI Taxonomy" id="683832"/>
    <lineage>
        <taxon>Eukaryota</taxon>
        <taxon>Metazoa</taxon>
        <taxon>Chordata</taxon>
        <taxon>Craniata</taxon>
        <taxon>Vertebrata</taxon>
        <taxon>Euteleostomi</taxon>
        <taxon>Actinopterygii</taxon>
        <taxon>Neopterygii</taxon>
        <taxon>Teleostei</taxon>
        <taxon>Ostariophysi</taxon>
        <taxon>Cypriniformes</taxon>
        <taxon>Cyprinidae</taxon>
        <taxon>Labeoninae</taxon>
        <taxon>Labeonini</taxon>
        <taxon>Cirrhinus</taxon>
    </lineage>
</organism>
<protein>
    <submittedName>
        <fullName evidence="1">Uncharacterized protein</fullName>
    </submittedName>
</protein>